<gene>
    <name evidence="1" type="ORF">BBC0122_018760</name>
</gene>
<reference evidence="1 2" key="1">
    <citation type="submission" date="2016-11" db="EMBL/GenBank/DDBJ databases">
        <title>Comparative genomics of Bartonella apis.</title>
        <authorList>
            <person name="Engel P."/>
        </authorList>
    </citation>
    <scope>NUCLEOTIDE SEQUENCE [LARGE SCALE GENOMIC DNA]</scope>
    <source>
        <strain evidence="1 2">BBC0122</strain>
    </source>
</reference>
<dbReference type="KEGG" id="bapi:BBC0122_018760"/>
<dbReference type="EMBL" id="CP015625">
    <property type="protein sequence ID" value="AQT47971.1"/>
    <property type="molecule type" value="Genomic_DNA"/>
</dbReference>
<sequence length="100" mass="11136">MKIDNRLGEELGLVGHFEKVPAYQIINDTYAKLNGLNARLTDFRHNMPALAQSDMYADINKRAINVSQTFFAGVDAVHAAEIFDEIEAILGEINKLDGRS</sequence>
<dbReference type="RefSeq" id="WP_077993406.1">
    <property type="nucleotide sequence ID" value="NZ_CAXUOT020000003.1"/>
</dbReference>
<proteinExistence type="predicted"/>
<name>A0A1U9MJZ8_9HYPH</name>
<protein>
    <submittedName>
        <fullName evidence="1">Uncharacterized protein</fullName>
    </submittedName>
</protein>
<organism evidence="1 2">
    <name type="scientific">Bartonella choladocola</name>
    <dbReference type="NCBI Taxonomy" id="2750995"/>
    <lineage>
        <taxon>Bacteria</taxon>
        <taxon>Pseudomonadati</taxon>
        <taxon>Pseudomonadota</taxon>
        <taxon>Alphaproteobacteria</taxon>
        <taxon>Hyphomicrobiales</taxon>
        <taxon>Bartonellaceae</taxon>
        <taxon>Bartonella</taxon>
    </lineage>
</organism>
<accession>A0A1U9MJZ8</accession>
<evidence type="ECO:0000313" key="1">
    <source>
        <dbReference type="EMBL" id="AQT47971.1"/>
    </source>
</evidence>
<dbReference type="Proteomes" id="UP000189632">
    <property type="component" value="Chromosome"/>
</dbReference>
<keyword evidence="2" id="KW-1185">Reference proteome</keyword>
<evidence type="ECO:0000313" key="2">
    <source>
        <dbReference type="Proteomes" id="UP000189632"/>
    </source>
</evidence>
<dbReference type="AlphaFoldDB" id="A0A1U9MJZ8"/>